<comment type="caution">
    <text evidence="1">The sequence shown here is derived from an EMBL/GenBank/DDBJ whole genome shotgun (WGS) entry which is preliminary data.</text>
</comment>
<evidence type="ECO:0000313" key="1">
    <source>
        <dbReference type="EMBL" id="OBZ85825.1"/>
    </source>
</evidence>
<gene>
    <name evidence="1" type="ORF">A0J61_06131</name>
</gene>
<evidence type="ECO:0008006" key="3">
    <source>
        <dbReference type="Google" id="ProtNLM"/>
    </source>
</evidence>
<accession>A0A1C7N9N4</accession>
<dbReference type="AlphaFoldDB" id="A0A1C7N9N4"/>
<proteinExistence type="predicted"/>
<dbReference type="EMBL" id="LUGH01000355">
    <property type="protein sequence ID" value="OBZ85825.1"/>
    <property type="molecule type" value="Genomic_DNA"/>
</dbReference>
<protein>
    <recommendedName>
        <fullName evidence="3">Transcription factor domain-containing protein</fullName>
    </recommendedName>
</protein>
<dbReference type="InParanoid" id="A0A1C7N9N4"/>
<organism evidence="1 2">
    <name type="scientific">Choanephora cucurbitarum</name>
    <dbReference type="NCBI Taxonomy" id="101091"/>
    <lineage>
        <taxon>Eukaryota</taxon>
        <taxon>Fungi</taxon>
        <taxon>Fungi incertae sedis</taxon>
        <taxon>Mucoromycota</taxon>
        <taxon>Mucoromycotina</taxon>
        <taxon>Mucoromycetes</taxon>
        <taxon>Mucorales</taxon>
        <taxon>Mucorineae</taxon>
        <taxon>Choanephoraceae</taxon>
        <taxon>Choanephoroideae</taxon>
        <taxon>Choanephora</taxon>
    </lineage>
</organism>
<dbReference type="Proteomes" id="UP000093000">
    <property type="component" value="Unassembled WGS sequence"/>
</dbReference>
<sequence>MNEPYSPQSTEELLYHYLNYPDLQEVKHEYQVLSDIQDVTLCGQKDIYESIAVREQQQFLAVIWDNTYTCLDDGYNDNTGKIMLELNNFSDLQTALKDIEELEPYVTNPLLKKNSSQRKSKHWLTTEEDLIDLSSSDFKVPPSIRLDIESSQMMDVLMDRAVKHWCCIGFKVAPISVDLIRNWRKAPQAIIYCIASITLVTFMDRQVEGNNLYSKQAAIVFYEQAKSNMDDVMVDNMQPLVVQSYFCLSYTSNLLRLYEQQRTWGGLASISLQHLTMSAQNDGGTSPSSFSNPMIKKEMNEATLGCWLRWYYIDAWMCLTLNRECLVPDTVPWLDMKQVERISLERSSTDQHQLYSFANLTYYMRKYIRVLHSGEMFVFGASQSKFPSVRYYQITQELTGWYNRLPKYSTIDELHLHLCYNSMRLVVLYQFLHPQYPPPQDILIDCLDVNLELLQALQHLKSLGCDQSTYHHMFFAIHNTAKRAFQYNIAPFKHYAEEQLKINLMLLKSTQAYVHDVFKMKIYAQKIEDQLNSMKIVIEAPNYSRGNTTVFRQSQSHSNNSSKLFIKPGPMPSAFPSLLEASTQYRNKLSSNSPQIIVFKQQAIKQNPNKKKRVT</sequence>
<reference evidence="1 2" key="1">
    <citation type="submission" date="2016-03" db="EMBL/GenBank/DDBJ databases">
        <title>Choanephora cucurbitarum.</title>
        <authorList>
            <person name="Min B."/>
            <person name="Park H."/>
            <person name="Park J.-H."/>
            <person name="Shin H.-D."/>
            <person name="Choi I.-G."/>
        </authorList>
    </citation>
    <scope>NUCLEOTIDE SEQUENCE [LARGE SCALE GENOMIC DNA]</scope>
    <source>
        <strain evidence="1 2">KUS-F28377</strain>
    </source>
</reference>
<dbReference type="OrthoDB" id="2354504at2759"/>
<name>A0A1C7N9N4_9FUNG</name>
<dbReference type="CDD" id="cd12148">
    <property type="entry name" value="fungal_TF_MHR"/>
    <property type="match status" value="1"/>
</dbReference>
<keyword evidence="2" id="KW-1185">Reference proteome</keyword>
<evidence type="ECO:0000313" key="2">
    <source>
        <dbReference type="Proteomes" id="UP000093000"/>
    </source>
</evidence>
<dbReference type="STRING" id="101091.A0A1C7N9N4"/>